<accession>A0A6I6JHA0</accession>
<dbReference type="SUPFAM" id="SSF46955">
    <property type="entry name" value="Putative DNA-binding domain"/>
    <property type="match status" value="1"/>
</dbReference>
<feature type="region of interest" description="Disordered" evidence="1">
    <location>
        <begin position="161"/>
        <end position="206"/>
    </location>
</feature>
<reference evidence="2 3" key="1">
    <citation type="submission" date="2019-11" db="EMBL/GenBank/DDBJ databases">
        <authorList>
            <person name="Zheng R.K."/>
            <person name="Sun C.M."/>
        </authorList>
    </citation>
    <scope>NUCLEOTIDE SEQUENCE [LARGE SCALE GENOMIC DNA]</scope>
    <source>
        <strain evidence="2 3">SRB007</strain>
    </source>
</reference>
<name>A0A6I6JHA0_9BACT</name>
<gene>
    <name evidence="2" type="ORF">GM415_04750</name>
</gene>
<keyword evidence="2" id="KW-0238">DNA-binding</keyword>
<dbReference type="InterPro" id="IPR009061">
    <property type="entry name" value="DNA-bd_dom_put_sf"/>
</dbReference>
<keyword evidence="3" id="KW-1185">Reference proteome</keyword>
<dbReference type="EMBL" id="CP046400">
    <property type="protein sequence ID" value="QGY39457.1"/>
    <property type="molecule type" value="Genomic_DNA"/>
</dbReference>
<organism evidence="2 3">
    <name type="scientific">Pseudodesulfovibrio cashew</name>
    <dbReference type="NCBI Taxonomy" id="2678688"/>
    <lineage>
        <taxon>Bacteria</taxon>
        <taxon>Pseudomonadati</taxon>
        <taxon>Thermodesulfobacteriota</taxon>
        <taxon>Desulfovibrionia</taxon>
        <taxon>Desulfovibrionales</taxon>
        <taxon>Desulfovibrionaceae</taxon>
    </lineage>
</organism>
<dbReference type="RefSeq" id="WP_158946683.1">
    <property type="nucleotide sequence ID" value="NZ_CP046400.1"/>
</dbReference>
<sequence length="358" mass="39765">MEDTYTHKDLANLCSVSETTIKSYRRKFPGFIHVLTRGKPIRFKKEAGDVCLAIRDCFEKGMSVAETAKFLKERFKEEAAPAGRTKPAPTPSGQGGVSAEYLEQFFQTAGKMMHGMASLATAQAKSAQRLERLEAAVDALVEAETRNMELFNELLARQAEEPVMPAPRAAAPDEPAARKPEPEPEQPAEPRPEHQPAQPERVRARKIVNVRDPEGGVTSYALEKETAEPEQGVLELQEDQIIPDGPPATLLNAPIVIRNDQNEFLGVPGRLPLSGFIEVLAKETEGGSSEADWRQHNRHWVHTMAVPGGDSHELFFLPTTTPRGNHVALLDRLDVNGRLTSPHFLQEFFRQVKDKIQD</sequence>
<dbReference type="KEGG" id="psel:GM415_04750"/>
<evidence type="ECO:0000256" key="1">
    <source>
        <dbReference type="SAM" id="MobiDB-lite"/>
    </source>
</evidence>
<dbReference type="GO" id="GO:0003677">
    <property type="term" value="F:DNA binding"/>
    <property type="evidence" value="ECO:0007669"/>
    <property type="project" value="UniProtKB-KW"/>
</dbReference>
<evidence type="ECO:0000313" key="2">
    <source>
        <dbReference type="EMBL" id="QGY39457.1"/>
    </source>
</evidence>
<dbReference type="Proteomes" id="UP000428328">
    <property type="component" value="Chromosome"/>
</dbReference>
<protein>
    <submittedName>
        <fullName evidence="2">DNA-binding protein</fullName>
    </submittedName>
</protein>
<proteinExistence type="predicted"/>
<evidence type="ECO:0000313" key="3">
    <source>
        <dbReference type="Proteomes" id="UP000428328"/>
    </source>
</evidence>
<feature type="compositionally biased region" description="Basic and acidic residues" evidence="1">
    <location>
        <begin position="175"/>
        <end position="194"/>
    </location>
</feature>
<dbReference type="AlphaFoldDB" id="A0A6I6JHA0"/>